<proteinExistence type="predicted"/>
<evidence type="ECO:0000313" key="2">
    <source>
        <dbReference type="Proteomes" id="UP000887159"/>
    </source>
</evidence>
<sequence>MNRSCFEKTLSKLKFKHCKICSGNAPQASFEHILTPVRRRDISSVHWQIKICKSAALYYLQKVGQHQGAFVGTRYIQDKLCRDPFASSYNRKKLS</sequence>
<dbReference type="AlphaFoldDB" id="A0A8X6SH08"/>
<reference evidence="1" key="1">
    <citation type="submission" date="2020-08" db="EMBL/GenBank/DDBJ databases">
        <title>Multicomponent nature underlies the extraordinary mechanical properties of spider dragline silk.</title>
        <authorList>
            <person name="Kono N."/>
            <person name="Nakamura H."/>
            <person name="Mori M."/>
            <person name="Yoshida Y."/>
            <person name="Ohtoshi R."/>
            <person name="Malay A.D."/>
            <person name="Moran D.A.P."/>
            <person name="Tomita M."/>
            <person name="Numata K."/>
            <person name="Arakawa K."/>
        </authorList>
    </citation>
    <scope>NUCLEOTIDE SEQUENCE</scope>
</reference>
<dbReference type="EMBL" id="BMAU01021304">
    <property type="protein sequence ID" value="GFY11293.1"/>
    <property type="molecule type" value="Genomic_DNA"/>
</dbReference>
<comment type="caution">
    <text evidence="1">The sequence shown here is derived from an EMBL/GenBank/DDBJ whole genome shotgun (WGS) entry which is preliminary data.</text>
</comment>
<dbReference type="Proteomes" id="UP000887159">
    <property type="component" value="Unassembled WGS sequence"/>
</dbReference>
<name>A0A8X6SH08_TRICX</name>
<evidence type="ECO:0000313" key="1">
    <source>
        <dbReference type="EMBL" id="GFY11293.1"/>
    </source>
</evidence>
<protein>
    <submittedName>
        <fullName evidence="1">Uncharacterized protein</fullName>
    </submittedName>
</protein>
<accession>A0A8X6SH08</accession>
<gene>
    <name evidence="1" type="ORF">TNCV_4472761</name>
</gene>
<organism evidence="1 2">
    <name type="scientific">Trichonephila clavipes</name>
    <name type="common">Golden silk orbweaver</name>
    <name type="synonym">Nephila clavipes</name>
    <dbReference type="NCBI Taxonomy" id="2585209"/>
    <lineage>
        <taxon>Eukaryota</taxon>
        <taxon>Metazoa</taxon>
        <taxon>Ecdysozoa</taxon>
        <taxon>Arthropoda</taxon>
        <taxon>Chelicerata</taxon>
        <taxon>Arachnida</taxon>
        <taxon>Araneae</taxon>
        <taxon>Araneomorphae</taxon>
        <taxon>Entelegynae</taxon>
        <taxon>Araneoidea</taxon>
        <taxon>Nephilidae</taxon>
        <taxon>Trichonephila</taxon>
    </lineage>
</organism>
<keyword evidence="2" id="KW-1185">Reference proteome</keyword>